<dbReference type="PANTHER" id="PTHR15907">
    <property type="entry name" value="DUF614 FAMILY PROTEIN-RELATED"/>
    <property type="match status" value="1"/>
</dbReference>
<proteinExistence type="inferred from homology"/>
<keyword evidence="2" id="KW-0812">Transmembrane</keyword>
<keyword evidence="4" id="KW-1185">Reference proteome</keyword>
<protein>
    <submittedName>
        <fullName evidence="3">Uncharacterized protein</fullName>
    </submittedName>
</protein>
<name>A0A671M9Q0_9TELE</name>
<organism evidence="3 4">
    <name type="scientific">Sinocyclocheilus anshuiensis</name>
    <dbReference type="NCBI Taxonomy" id="1608454"/>
    <lineage>
        <taxon>Eukaryota</taxon>
        <taxon>Metazoa</taxon>
        <taxon>Chordata</taxon>
        <taxon>Craniata</taxon>
        <taxon>Vertebrata</taxon>
        <taxon>Euteleostomi</taxon>
        <taxon>Actinopterygii</taxon>
        <taxon>Neopterygii</taxon>
        <taxon>Teleostei</taxon>
        <taxon>Ostariophysi</taxon>
        <taxon>Cypriniformes</taxon>
        <taxon>Cyprinidae</taxon>
        <taxon>Cyprininae</taxon>
        <taxon>Sinocyclocheilus</taxon>
    </lineage>
</organism>
<keyword evidence="2" id="KW-0472">Membrane</keyword>
<accession>A0A671M9Q0</accession>
<keyword evidence="2" id="KW-1133">Transmembrane helix</keyword>
<evidence type="ECO:0000313" key="4">
    <source>
        <dbReference type="Proteomes" id="UP000472260"/>
    </source>
</evidence>
<reference evidence="3" key="1">
    <citation type="submission" date="2025-08" db="UniProtKB">
        <authorList>
            <consortium name="Ensembl"/>
        </authorList>
    </citation>
    <scope>IDENTIFICATION</scope>
</reference>
<dbReference type="AlphaFoldDB" id="A0A671M9Q0"/>
<evidence type="ECO:0000256" key="1">
    <source>
        <dbReference type="ARBA" id="ARBA00009024"/>
    </source>
</evidence>
<comment type="similarity">
    <text evidence="1">Belongs to the cornifelin family.</text>
</comment>
<dbReference type="NCBIfam" id="TIGR01571">
    <property type="entry name" value="A_thal_Cys_rich"/>
    <property type="match status" value="1"/>
</dbReference>
<feature type="transmembrane region" description="Helical" evidence="2">
    <location>
        <begin position="6"/>
        <end position="26"/>
    </location>
</feature>
<dbReference type="InterPro" id="IPR006461">
    <property type="entry name" value="PLAC_motif_containing"/>
</dbReference>
<dbReference type="Proteomes" id="UP000472260">
    <property type="component" value="Unassembled WGS sequence"/>
</dbReference>
<sequence length="150" mass="17265">MLTDYSPLITEICAINLLVLFIYLFFHTSKRNILKAIHRMPSQQPKSSNQWSTEVFDCLKLIASIGCISIFCFPCVACTTAKRYGECFCLPLIDEFGLMRVSMRHRYGIEGSLVNDCLLSYFCCPCIWCQMSREMDNRKNCVIMVNSQTN</sequence>
<dbReference type="Pfam" id="PF04749">
    <property type="entry name" value="PLAC8"/>
    <property type="match status" value="1"/>
</dbReference>
<evidence type="ECO:0000313" key="3">
    <source>
        <dbReference type="Ensembl" id="ENSSANP00000028570.1"/>
    </source>
</evidence>
<dbReference type="Ensembl" id="ENSSANT00000030427.1">
    <property type="protein sequence ID" value="ENSSANP00000028570.1"/>
    <property type="gene ID" value="ENSSANG00000014671.1"/>
</dbReference>
<reference evidence="3" key="2">
    <citation type="submission" date="2025-09" db="UniProtKB">
        <authorList>
            <consortium name="Ensembl"/>
        </authorList>
    </citation>
    <scope>IDENTIFICATION</scope>
</reference>
<evidence type="ECO:0000256" key="2">
    <source>
        <dbReference type="SAM" id="Phobius"/>
    </source>
</evidence>